<dbReference type="GO" id="GO:0015129">
    <property type="term" value="F:lactate transmembrane transporter activity"/>
    <property type="evidence" value="ECO:0007669"/>
    <property type="project" value="InterPro"/>
</dbReference>
<keyword evidence="3" id="KW-1003">Cell membrane</keyword>
<keyword evidence="5 8" id="KW-1133">Transmembrane helix</keyword>
<evidence type="ECO:0000256" key="8">
    <source>
        <dbReference type="SAM" id="Phobius"/>
    </source>
</evidence>
<dbReference type="STRING" id="90262.A0A1X2J032"/>
<dbReference type="Pfam" id="PF02652">
    <property type="entry name" value="Lactate_perm"/>
    <property type="match status" value="2"/>
</dbReference>
<evidence type="ECO:0000256" key="6">
    <source>
        <dbReference type="ARBA" id="ARBA00023136"/>
    </source>
</evidence>
<dbReference type="Proteomes" id="UP000193560">
    <property type="component" value="Unassembled WGS sequence"/>
</dbReference>
<evidence type="ECO:0000256" key="5">
    <source>
        <dbReference type="ARBA" id="ARBA00022989"/>
    </source>
</evidence>
<feature type="transmembrane region" description="Helical" evidence="8">
    <location>
        <begin position="478"/>
        <end position="498"/>
    </location>
</feature>
<gene>
    <name evidence="9" type="ORF">BCR42DRAFT_399554</name>
</gene>
<feature type="compositionally biased region" description="Polar residues" evidence="7">
    <location>
        <begin position="311"/>
        <end position="334"/>
    </location>
</feature>
<evidence type="ECO:0000256" key="4">
    <source>
        <dbReference type="ARBA" id="ARBA00022692"/>
    </source>
</evidence>
<evidence type="ECO:0000256" key="7">
    <source>
        <dbReference type="SAM" id="MobiDB-lite"/>
    </source>
</evidence>
<feature type="transmembrane region" description="Helical" evidence="8">
    <location>
        <begin position="384"/>
        <end position="407"/>
    </location>
</feature>
<feature type="transmembrane region" description="Helical" evidence="8">
    <location>
        <begin position="244"/>
        <end position="264"/>
    </location>
</feature>
<comment type="caution">
    <text evidence="9">The sequence shown here is derived from an EMBL/GenBank/DDBJ whole genome shotgun (WGS) entry which is preliminary data.</text>
</comment>
<evidence type="ECO:0000313" key="10">
    <source>
        <dbReference type="Proteomes" id="UP000193560"/>
    </source>
</evidence>
<feature type="transmembrane region" description="Helical" evidence="8">
    <location>
        <begin position="214"/>
        <end position="232"/>
    </location>
</feature>
<feature type="compositionally biased region" description="Polar residues" evidence="7">
    <location>
        <begin position="351"/>
        <end position="362"/>
    </location>
</feature>
<evidence type="ECO:0000313" key="9">
    <source>
        <dbReference type="EMBL" id="ORZ25168.1"/>
    </source>
</evidence>
<protein>
    <submittedName>
        <fullName evidence="9">Lactate permease</fullName>
    </submittedName>
</protein>
<keyword evidence="6 8" id="KW-0472">Membrane</keyword>
<reference evidence="9 10" key="1">
    <citation type="submission" date="2016-07" db="EMBL/GenBank/DDBJ databases">
        <title>Pervasive Adenine N6-methylation of Active Genes in Fungi.</title>
        <authorList>
            <consortium name="DOE Joint Genome Institute"/>
            <person name="Mondo S.J."/>
            <person name="Dannebaum R.O."/>
            <person name="Kuo R.C."/>
            <person name="Labutti K."/>
            <person name="Haridas S."/>
            <person name="Kuo A."/>
            <person name="Salamov A."/>
            <person name="Ahrendt S.R."/>
            <person name="Lipzen A."/>
            <person name="Sullivan W."/>
            <person name="Andreopoulos W.B."/>
            <person name="Clum A."/>
            <person name="Lindquist E."/>
            <person name="Daum C."/>
            <person name="Ramamoorthy G.K."/>
            <person name="Gryganskyi A."/>
            <person name="Culley D."/>
            <person name="Magnuson J.K."/>
            <person name="James T.Y."/>
            <person name="O'Malley M.A."/>
            <person name="Stajich J.E."/>
            <person name="Spatafora J.W."/>
            <person name="Visel A."/>
            <person name="Grigoriev I.V."/>
        </authorList>
    </citation>
    <scope>NUCLEOTIDE SEQUENCE [LARGE SCALE GENOMIC DNA]</scope>
    <source>
        <strain evidence="9 10">NRRL 1336</strain>
    </source>
</reference>
<organism evidence="9 10">
    <name type="scientific">Absidia repens</name>
    <dbReference type="NCBI Taxonomy" id="90262"/>
    <lineage>
        <taxon>Eukaryota</taxon>
        <taxon>Fungi</taxon>
        <taxon>Fungi incertae sedis</taxon>
        <taxon>Mucoromycota</taxon>
        <taxon>Mucoromycotina</taxon>
        <taxon>Mucoromycetes</taxon>
        <taxon>Mucorales</taxon>
        <taxon>Cunninghamellaceae</taxon>
        <taxon>Absidia</taxon>
    </lineage>
</organism>
<evidence type="ECO:0000256" key="2">
    <source>
        <dbReference type="ARBA" id="ARBA00022448"/>
    </source>
</evidence>
<keyword evidence="2" id="KW-0813">Transport</keyword>
<evidence type="ECO:0000256" key="1">
    <source>
        <dbReference type="ARBA" id="ARBA00004651"/>
    </source>
</evidence>
<comment type="subcellular location">
    <subcellularLocation>
        <location evidence="1">Cell membrane</location>
        <topology evidence="1">Multi-pass membrane protein</topology>
    </subcellularLocation>
</comment>
<keyword evidence="10" id="KW-1185">Reference proteome</keyword>
<feature type="region of interest" description="Disordered" evidence="7">
    <location>
        <begin position="303"/>
        <end position="335"/>
    </location>
</feature>
<feature type="transmembrane region" description="Helical" evidence="8">
    <location>
        <begin position="131"/>
        <end position="152"/>
    </location>
</feature>
<accession>A0A1X2J032</accession>
<name>A0A1X2J032_9FUNG</name>
<feature type="transmembrane region" description="Helical" evidence="8">
    <location>
        <begin position="26"/>
        <end position="48"/>
    </location>
</feature>
<dbReference type="EMBL" id="MCGE01000001">
    <property type="protein sequence ID" value="ORZ25168.1"/>
    <property type="molecule type" value="Genomic_DNA"/>
</dbReference>
<feature type="region of interest" description="Disordered" evidence="7">
    <location>
        <begin position="347"/>
        <end position="372"/>
    </location>
</feature>
<dbReference type="GO" id="GO:0005886">
    <property type="term" value="C:plasma membrane"/>
    <property type="evidence" value="ECO:0007669"/>
    <property type="project" value="UniProtKB-SubCell"/>
</dbReference>
<dbReference type="InterPro" id="IPR003804">
    <property type="entry name" value="Lactate_perm"/>
</dbReference>
<feature type="transmembrane region" description="Helical" evidence="8">
    <location>
        <begin position="444"/>
        <end position="466"/>
    </location>
</feature>
<feature type="transmembrane region" description="Helical" evidence="8">
    <location>
        <begin position="96"/>
        <end position="119"/>
    </location>
</feature>
<dbReference type="OrthoDB" id="2266445at2759"/>
<dbReference type="GO" id="GO:0015295">
    <property type="term" value="F:solute:proton symporter activity"/>
    <property type="evidence" value="ECO:0007669"/>
    <property type="project" value="TreeGrafter"/>
</dbReference>
<feature type="transmembrane region" description="Helical" evidence="8">
    <location>
        <begin position="270"/>
        <end position="287"/>
    </location>
</feature>
<proteinExistence type="predicted"/>
<dbReference type="AlphaFoldDB" id="A0A1X2J032"/>
<dbReference type="PANTHER" id="PTHR30003:SF0">
    <property type="entry name" value="GLYCOLATE PERMEASE GLCA-RELATED"/>
    <property type="match status" value="1"/>
</dbReference>
<feature type="transmembrane region" description="Helical" evidence="8">
    <location>
        <begin position="55"/>
        <end position="76"/>
    </location>
</feature>
<dbReference type="PANTHER" id="PTHR30003">
    <property type="entry name" value="L-LACTATE PERMEASE"/>
    <property type="match status" value="1"/>
</dbReference>
<keyword evidence="4 8" id="KW-0812">Transmembrane</keyword>
<sequence>MSTANIPPVPASAYEEGLFIQELTPIGGSLVGSFFVGLIPLLTVLFMLGGLKTPAHYASAAGLIVCIFIAIFAWHMPAQQCFESIGNGIVFANWPIMWIVVNAMFIYNTAVLSGIFDLFRRWMITNTPPDQRVILLIVGFAFGALLEGVAGFGTPGAICSAMMVSLGFDPADALVYTLIFDTTPVAFGALGIPVTTLATLTGLSPMALSAMMGRQLPLISLFLPTYALLFFAGPRAGVIECWPIGLVGGLSFAVTQAIFANLVGPELPDLIAGLVALFSLIIFVQFWKPPYRPEFEAHVHLQTPNKDEEAPSTTSATTPGNELDSSLPKYTSSSDDGKIQLETIDQKEEQQTTGNSIHSNQDSTKEAQVADPSDKSVTLKKTTWLEAAVAWSPWLIIVVVVIIWTFAKASAQGQVNVKWPHLHQRVWLTLYGKKYDAIWSFQPLATGTAILVSSIPFGIIAVLYGAHPRIFLQALKKTAFQLFLPIITVSCIMALAYLYNYSGIVYTIGLTLSSVGRAFPFLSAWLGWLACFLSGSDTSANSLFGNLQVVAAREIGLSAVLMASTNSSGAICSKMISPQNLTTGVSTIGLHGKEGVILRRTILHSIGMVCFVGAMCCVQQYGIPGIIPSEDYHGP</sequence>
<evidence type="ECO:0000256" key="3">
    <source>
        <dbReference type="ARBA" id="ARBA00022475"/>
    </source>
</evidence>
<feature type="transmembrane region" description="Helical" evidence="8">
    <location>
        <begin position="504"/>
        <end position="533"/>
    </location>
</feature>